<sequence length="314" mass="37085">MLLLYKLYSYDANKFYRLLLNFLPEGSLANLSFNLQENNGCSVPDATIEQPSFKFVIETKLYSQFDSEQLLCHLKSFKNQDYKILLTLDPKPIYKDFAKKLHDQIDKYNKENSANIIHKHLTFKELIRFVRDEINDRDYDLMNIVDDYEDYCYLEGLIPDSWKRMRVQLACTTLKLNKELNLYYENATRGFSEHEYLGLYNQKSVRAIGKINAIATAVYENDNLKVVVESGNIKADMEEKIKIAIEQSKKFDYDLVNYKHRYFFVDKFYETDFKKVTPYAPMGTRFFDLCDVLQTDNLPDVETIAELLCTKTWE</sequence>
<protein>
    <submittedName>
        <fullName evidence="1">PD-(D/E)XK nuclease superfamily protein</fullName>
    </submittedName>
</protein>
<proteinExistence type="predicted"/>
<name>A0A8S5LZJ3_9CAUD</name>
<reference evidence="1" key="1">
    <citation type="journal article" date="2021" name="Proc. Natl. Acad. Sci. U.S.A.">
        <title>A Catalog of Tens of Thousands of Viruses from Human Metagenomes Reveals Hidden Associations with Chronic Diseases.</title>
        <authorList>
            <person name="Tisza M.J."/>
            <person name="Buck C.B."/>
        </authorList>
    </citation>
    <scope>NUCLEOTIDE SEQUENCE</scope>
    <source>
        <strain evidence="1">CtCsv15</strain>
    </source>
</reference>
<accession>A0A8S5LZJ3</accession>
<evidence type="ECO:0000313" key="1">
    <source>
        <dbReference type="EMBL" id="DAD75223.1"/>
    </source>
</evidence>
<organism evidence="1">
    <name type="scientific">Siphoviridae sp. ctCsv15</name>
    <dbReference type="NCBI Taxonomy" id="2826195"/>
    <lineage>
        <taxon>Viruses</taxon>
        <taxon>Duplodnaviria</taxon>
        <taxon>Heunggongvirae</taxon>
        <taxon>Uroviricota</taxon>
        <taxon>Caudoviricetes</taxon>
    </lineage>
</organism>
<dbReference type="EMBL" id="BK014777">
    <property type="protein sequence ID" value="DAD75223.1"/>
    <property type="molecule type" value="Genomic_DNA"/>
</dbReference>